<sequence length="267" mass="29828">MDVRDIEKGEYVQQQRNKQYKEQQTAEKERKEVTRQAERLDEQQTLKDRIANASLKAEALKAENTAKRDVETDKTLSMVDATPDTEIVPDETGIFNTAGNMNAEEVDTKEVVQLHQPFTDDLVSTVSAIDGDVNMEYGDPDDSVYSHNSLRRSSSSPTLEHLHRPSVRDTGDGVIVGQRPQTFVSHMDMISGPAATRAPGSKVRLDTPTPVKGRILRLPAKTSSDNLKTVLSRLIPTAKEYEYIRGKNPPNGREPIGQYMVDGRLHD</sequence>
<evidence type="ECO:0000256" key="1">
    <source>
        <dbReference type="SAM" id="MobiDB-lite"/>
    </source>
</evidence>
<name>A0A0L0F0H6_9EUKA</name>
<feature type="compositionally biased region" description="Basic and acidic residues" evidence="1">
    <location>
        <begin position="160"/>
        <end position="171"/>
    </location>
</feature>
<feature type="compositionally biased region" description="Basic and acidic residues" evidence="1">
    <location>
        <begin position="1"/>
        <end position="10"/>
    </location>
</feature>
<dbReference type="GeneID" id="25917771"/>
<feature type="compositionally biased region" description="Basic and acidic residues" evidence="1">
    <location>
        <begin position="19"/>
        <end position="45"/>
    </location>
</feature>
<feature type="non-terminal residue" evidence="2">
    <location>
        <position position="267"/>
    </location>
</feature>
<accession>A0A0L0F0H6</accession>
<evidence type="ECO:0000313" key="2">
    <source>
        <dbReference type="EMBL" id="KNC70210.1"/>
    </source>
</evidence>
<feature type="region of interest" description="Disordered" evidence="1">
    <location>
        <begin position="138"/>
        <end position="174"/>
    </location>
</feature>
<gene>
    <name evidence="2" type="ORF">SARC_17267</name>
</gene>
<dbReference type="Proteomes" id="UP000054560">
    <property type="component" value="Unassembled WGS sequence"/>
</dbReference>
<proteinExistence type="predicted"/>
<feature type="region of interest" description="Disordered" evidence="1">
    <location>
        <begin position="1"/>
        <end position="45"/>
    </location>
</feature>
<dbReference type="RefSeq" id="XP_014144112.1">
    <property type="nucleotide sequence ID" value="XM_014288637.1"/>
</dbReference>
<evidence type="ECO:0000313" key="3">
    <source>
        <dbReference type="Proteomes" id="UP000054560"/>
    </source>
</evidence>
<keyword evidence="3" id="KW-1185">Reference proteome</keyword>
<dbReference type="EMBL" id="KQ251814">
    <property type="protein sequence ID" value="KNC70210.1"/>
    <property type="molecule type" value="Genomic_DNA"/>
</dbReference>
<protein>
    <submittedName>
        <fullName evidence="2">Uncharacterized protein</fullName>
    </submittedName>
</protein>
<feature type="compositionally biased region" description="Low complexity" evidence="1">
    <location>
        <begin position="143"/>
        <end position="156"/>
    </location>
</feature>
<organism evidence="2 3">
    <name type="scientific">Sphaeroforma arctica JP610</name>
    <dbReference type="NCBI Taxonomy" id="667725"/>
    <lineage>
        <taxon>Eukaryota</taxon>
        <taxon>Ichthyosporea</taxon>
        <taxon>Ichthyophonida</taxon>
        <taxon>Sphaeroforma</taxon>
    </lineage>
</organism>
<dbReference type="AlphaFoldDB" id="A0A0L0F0H6"/>
<reference evidence="2 3" key="1">
    <citation type="submission" date="2011-02" db="EMBL/GenBank/DDBJ databases">
        <title>The Genome Sequence of Sphaeroforma arctica JP610.</title>
        <authorList>
            <consortium name="The Broad Institute Genome Sequencing Platform"/>
            <person name="Russ C."/>
            <person name="Cuomo C."/>
            <person name="Young S.K."/>
            <person name="Zeng Q."/>
            <person name="Gargeya S."/>
            <person name="Alvarado L."/>
            <person name="Berlin A."/>
            <person name="Chapman S.B."/>
            <person name="Chen Z."/>
            <person name="Freedman E."/>
            <person name="Gellesch M."/>
            <person name="Goldberg J."/>
            <person name="Griggs A."/>
            <person name="Gujja S."/>
            <person name="Heilman E."/>
            <person name="Heiman D."/>
            <person name="Howarth C."/>
            <person name="Mehta T."/>
            <person name="Neiman D."/>
            <person name="Pearson M."/>
            <person name="Roberts A."/>
            <person name="Saif S."/>
            <person name="Shea T."/>
            <person name="Shenoy N."/>
            <person name="Sisk P."/>
            <person name="Stolte C."/>
            <person name="Sykes S."/>
            <person name="White J."/>
            <person name="Yandava C."/>
            <person name="Burger G."/>
            <person name="Gray M.W."/>
            <person name="Holland P.W.H."/>
            <person name="King N."/>
            <person name="Lang F.B.F."/>
            <person name="Roger A.J."/>
            <person name="Ruiz-Trillo I."/>
            <person name="Haas B."/>
            <person name="Nusbaum C."/>
            <person name="Birren B."/>
        </authorList>
    </citation>
    <scope>NUCLEOTIDE SEQUENCE [LARGE SCALE GENOMIC DNA]</scope>
    <source>
        <strain evidence="2 3">JP610</strain>
    </source>
</reference>